<evidence type="ECO:0000259" key="1">
    <source>
        <dbReference type="Pfam" id="PF24839"/>
    </source>
</evidence>
<reference evidence="2 3" key="1">
    <citation type="submission" date="2012-11" db="EMBL/GenBank/DDBJ databases">
        <title>FINISHED of Natronococcus occultus SP4, DSM 3396.</title>
        <authorList>
            <consortium name="DOE Joint Genome Institute"/>
            <person name="Eisen J."/>
            <person name="Huntemann M."/>
            <person name="Wei C.-L."/>
            <person name="Han J."/>
            <person name="Detter J.C."/>
            <person name="Han C."/>
            <person name="Tapia R."/>
            <person name="Chen A."/>
            <person name="Kyrpides N."/>
            <person name="Mavromatis K."/>
            <person name="Markowitz V."/>
            <person name="Szeto E."/>
            <person name="Ivanova N."/>
            <person name="Mikhailova N."/>
            <person name="Ovchinnikova G."/>
            <person name="Pagani I."/>
            <person name="Pati A."/>
            <person name="Goodwin L."/>
            <person name="Nordberg H.P."/>
            <person name="Cantor M.N."/>
            <person name="Hua S.X."/>
            <person name="Woyke T."/>
            <person name="Eisen J."/>
            <person name="Klenk H.-P."/>
            <person name="Klenk H.-P."/>
        </authorList>
    </citation>
    <scope>NUCLEOTIDE SEQUENCE [LARGE SCALE GENOMIC DNA]</scope>
    <source>
        <strain evidence="2 3">SP4</strain>
        <plasmid evidence="3">Plasmid 1</plasmid>
    </source>
</reference>
<dbReference type="Proteomes" id="UP000010878">
    <property type="component" value="Plasmid 1"/>
</dbReference>
<keyword evidence="2" id="KW-0614">Plasmid</keyword>
<sequence>MTGAGDDVQYFDWVEYPHARVRVEIDKSEGRVTRFVVQLERLVNNEWSEVVRFDHEPKNPNGHDITEEGLHMDVYRESKKARVKDDFPPVPLSDAPRYCITYIRKNADQLLRRFEQWHDLNDPTTR</sequence>
<dbReference type="GeneID" id="14405799"/>
<feature type="domain" description="DUF7718" evidence="1">
    <location>
        <begin position="7"/>
        <end position="119"/>
    </location>
</feature>
<dbReference type="HOGENOM" id="CLU_161795_0_0_2"/>
<gene>
    <name evidence="2" type="ORF">Natoc_4370</name>
</gene>
<evidence type="ECO:0000313" key="3">
    <source>
        <dbReference type="Proteomes" id="UP000010878"/>
    </source>
</evidence>
<evidence type="ECO:0000313" key="2">
    <source>
        <dbReference type="EMBL" id="AGB39790.1"/>
    </source>
</evidence>
<dbReference type="KEGG" id="nou:Natoc_4370"/>
<dbReference type="InterPro" id="IPR056135">
    <property type="entry name" value="DUF7718"/>
</dbReference>
<geneLocation type="plasmid" evidence="2">
    <name>1</name>
</geneLocation>
<accession>L0K5J2</accession>
<dbReference type="RefSeq" id="WP_015323221.1">
    <property type="nucleotide sequence ID" value="NC_019975.1"/>
</dbReference>
<protein>
    <recommendedName>
        <fullName evidence="1">DUF7718 domain-containing protein</fullName>
    </recommendedName>
</protein>
<proteinExistence type="predicted"/>
<dbReference type="EMBL" id="CP003930">
    <property type="protein sequence ID" value="AGB39790.1"/>
    <property type="molecule type" value="Genomic_DNA"/>
</dbReference>
<organism evidence="2 3">
    <name type="scientific">Natronococcus occultus SP4</name>
    <dbReference type="NCBI Taxonomy" id="694430"/>
    <lineage>
        <taxon>Archaea</taxon>
        <taxon>Methanobacteriati</taxon>
        <taxon>Methanobacteriota</taxon>
        <taxon>Stenosarchaea group</taxon>
        <taxon>Halobacteria</taxon>
        <taxon>Halobacteriales</taxon>
        <taxon>Natrialbaceae</taxon>
        <taxon>Natronococcus</taxon>
    </lineage>
</organism>
<dbReference type="AlphaFoldDB" id="L0K5J2"/>
<dbReference type="OrthoDB" id="305538at2157"/>
<keyword evidence="3" id="KW-1185">Reference proteome</keyword>
<dbReference type="Pfam" id="PF24839">
    <property type="entry name" value="DUF7718"/>
    <property type="match status" value="1"/>
</dbReference>
<name>L0K5J2_9EURY</name>